<reference evidence="8 9" key="1">
    <citation type="journal article" date="2010" name="Stand. Genomic Sci.">
        <title>Complete genome sequence of Olsenella uli type strain (VPI D76D-27C).</title>
        <authorList>
            <person name="Goker M."/>
            <person name="Held B."/>
            <person name="Lucas S."/>
            <person name="Nolan M."/>
            <person name="Yasawong M."/>
            <person name="Glavina Del Rio T."/>
            <person name="Tice H."/>
            <person name="Cheng J.F."/>
            <person name="Bruce D."/>
            <person name="Detter J.C."/>
            <person name="Tapia R."/>
            <person name="Han C."/>
            <person name="Goodwin L."/>
            <person name="Pitluck S."/>
            <person name="Liolios K."/>
            <person name="Ivanova N."/>
            <person name="Mavromatis K."/>
            <person name="Mikhailova N."/>
            <person name="Pati A."/>
            <person name="Chen A."/>
            <person name="Palaniappan K."/>
            <person name="Land M."/>
            <person name="Hauser L."/>
            <person name="Chang Y.J."/>
            <person name="Jeffries C.D."/>
            <person name="Rohde M."/>
            <person name="Sikorski J."/>
            <person name="Pukall R."/>
            <person name="Woyke T."/>
            <person name="Bristow J."/>
            <person name="Eisen J.A."/>
            <person name="Markowitz V."/>
            <person name="Hugenholtz P."/>
            <person name="Kyrpides N.C."/>
            <person name="Klenk H.P."/>
            <person name="Lapidus A."/>
        </authorList>
    </citation>
    <scope>NUCLEOTIDE SEQUENCE [LARGE SCALE GENOMIC DNA]</scope>
    <source>
        <strain evidence="9">ATCC 49627 / DSM 7084 / CIP 109912 / JCM 12494 / NCIMB 702895 / VPI D76D-27C</strain>
    </source>
</reference>
<dbReference type="InterPro" id="IPR001107">
    <property type="entry name" value="Band_7"/>
</dbReference>
<dbReference type="KEGG" id="ols:Olsu_1208"/>
<dbReference type="SMART" id="SM00244">
    <property type="entry name" value="PHB"/>
    <property type="match status" value="1"/>
</dbReference>
<evidence type="ECO:0000256" key="1">
    <source>
        <dbReference type="ARBA" id="ARBA00004370"/>
    </source>
</evidence>
<evidence type="ECO:0000256" key="5">
    <source>
        <dbReference type="SAM" id="MobiDB-lite"/>
    </source>
</evidence>
<dbReference type="GO" id="GO:0005886">
    <property type="term" value="C:plasma membrane"/>
    <property type="evidence" value="ECO:0007669"/>
    <property type="project" value="TreeGrafter"/>
</dbReference>
<dbReference type="RefSeq" id="WP_013252066.1">
    <property type="nucleotide sequence ID" value="NC_014363.1"/>
</dbReference>
<evidence type="ECO:0000259" key="7">
    <source>
        <dbReference type="SMART" id="SM00244"/>
    </source>
</evidence>
<evidence type="ECO:0000256" key="4">
    <source>
        <dbReference type="SAM" id="Coils"/>
    </source>
</evidence>
<dbReference type="PANTHER" id="PTHR13806:SF46">
    <property type="entry name" value="FLOTILLIN-1-RELATED"/>
    <property type="match status" value="1"/>
</dbReference>
<evidence type="ECO:0000256" key="3">
    <source>
        <dbReference type="ARBA" id="ARBA00023136"/>
    </source>
</evidence>
<dbReference type="HOGENOM" id="CLU_038134_0_1_11"/>
<dbReference type="Gene3D" id="3.30.479.30">
    <property type="entry name" value="Band 7 domain"/>
    <property type="match status" value="1"/>
</dbReference>
<feature type="coiled-coil region" evidence="4">
    <location>
        <begin position="195"/>
        <end position="222"/>
    </location>
</feature>
<dbReference type="Proteomes" id="UP000000333">
    <property type="component" value="Chromosome"/>
</dbReference>
<evidence type="ECO:0000313" key="9">
    <source>
        <dbReference type="Proteomes" id="UP000000333"/>
    </source>
</evidence>
<feature type="transmembrane region" description="Helical" evidence="6">
    <location>
        <begin position="7"/>
        <end position="25"/>
    </location>
</feature>
<evidence type="ECO:0000256" key="2">
    <source>
        <dbReference type="ARBA" id="ARBA00007161"/>
    </source>
</evidence>
<dbReference type="InterPro" id="IPR036013">
    <property type="entry name" value="Band_7/SPFH_dom_sf"/>
</dbReference>
<keyword evidence="9" id="KW-1185">Reference proteome</keyword>
<organism evidence="8 9">
    <name type="scientific">Olsenella uli (strain ATCC 49627 / DSM 7084 / CCUG 31166 / CIP 109912 / JCM 12494 / LMG 11480 / NCIMB 702895 / VPI D76D-27C)</name>
    <name type="common">Lactobacillus uli</name>
    <dbReference type="NCBI Taxonomy" id="633147"/>
    <lineage>
        <taxon>Bacteria</taxon>
        <taxon>Bacillati</taxon>
        <taxon>Actinomycetota</taxon>
        <taxon>Coriobacteriia</taxon>
        <taxon>Coriobacteriales</taxon>
        <taxon>Atopobiaceae</taxon>
        <taxon>Olsenella</taxon>
    </lineage>
</organism>
<dbReference type="InterPro" id="IPR031905">
    <property type="entry name" value="Flotillin_C"/>
</dbReference>
<dbReference type="Pfam" id="PF01145">
    <property type="entry name" value="Band_7"/>
    <property type="match status" value="1"/>
</dbReference>
<dbReference type="Pfam" id="PF15975">
    <property type="entry name" value="Flot"/>
    <property type="match status" value="1"/>
</dbReference>
<comment type="similarity">
    <text evidence="2">Belongs to the band 7/mec-2 family. Flotillin subfamily.</text>
</comment>
<gene>
    <name evidence="8" type="ordered locus">Olsu_1208</name>
</gene>
<protein>
    <submittedName>
        <fullName evidence="8">Band 7 protein</fullName>
    </submittedName>
</protein>
<feature type="region of interest" description="Disordered" evidence="5">
    <location>
        <begin position="512"/>
        <end position="554"/>
    </location>
</feature>
<dbReference type="EMBL" id="CP002106">
    <property type="protein sequence ID" value="ADK68314.1"/>
    <property type="molecule type" value="Genomic_DNA"/>
</dbReference>
<accession>E1QW11</accession>
<keyword evidence="3 6" id="KW-0472">Membrane</keyword>
<feature type="domain" description="Band 7" evidence="7">
    <location>
        <begin position="22"/>
        <end position="198"/>
    </location>
</feature>
<dbReference type="STRING" id="633147.Olsu_1208"/>
<keyword evidence="6" id="KW-0812">Transmembrane</keyword>
<name>E1QW11_OLSUV</name>
<keyword evidence="6" id="KW-1133">Transmembrane helix</keyword>
<evidence type="ECO:0000313" key="8">
    <source>
        <dbReference type="EMBL" id="ADK68314.1"/>
    </source>
</evidence>
<dbReference type="AlphaFoldDB" id="E1QW11"/>
<dbReference type="CDD" id="cd03399">
    <property type="entry name" value="SPFH_flotillin"/>
    <property type="match status" value="1"/>
</dbReference>
<dbReference type="SUPFAM" id="SSF117892">
    <property type="entry name" value="Band 7/SPFH domain"/>
    <property type="match status" value="1"/>
</dbReference>
<dbReference type="eggNOG" id="COG2268">
    <property type="taxonomic scope" value="Bacteria"/>
</dbReference>
<sequence>MDIIRYALIAAVVIVVLVIIASGYVKAPPDQAYIISGGGKRPRYLIGKSGIRIPFLQRVDRLSLRMLSVDVKTTKTIPTLDYINIMVDSVAVVKISNTDEGLAKAAENFLNRDSDYINAMVVNVLEGNLREIIGGMRLTEIMNDRKTFAAKVQENAMTDMQRMGLDIVSFNIQNIDDDGIGVIENLGIANTVAIQQNAQISKANAEKEIAVAQAEANKIANDARIASETAIAEQNNALALKQASLKTEADTAAAKADAAKGIEAQRQQKAINTEQVNAEIARADREAELKSKEVSVREQELDATVRKQADADRYAVEQRAQADLAQRQRQAEAELYTAQKKAEQIKAQAVADAEAIRVRGQGEADAVRARGEAEAEAAKVKGLAEAEAAKAKGLAEAEAMDKKAEALRKYGQAALAQQIIGVLPDIIAAASKPIEGIDAINIYSTVGGADGEGSPAAGVTSMAPQSIKAAFDMVKSVTGVDLADVMRADTYDAKVNRNVSIDGAALGKVADALDRHGERPATSPDASGDVRDTTPTTRQVQGVRPADARIEKDD</sequence>
<keyword evidence="4" id="KW-0175">Coiled coil</keyword>
<dbReference type="GO" id="GO:0072659">
    <property type="term" value="P:protein localization to plasma membrane"/>
    <property type="evidence" value="ECO:0007669"/>
    <property type="project" value="TreeGrafter"/>
</dbReference>
<dbReference type="PATRIC" id="fig|633147.7.peg.330"/>
<comment type="subcellular location">
    <subcellularLocation>
        <location evidence="1">Membrane</location>
    </subcellularLocation>
</comment>
<dbReference type="InterPro" id="IPR027705">
    <property type="entry name" value="Flotillin_fam"/>
</dbReference>
<dbReference type="PANTHER" id="PTHR13806">
    <property type="entry name" value="FLOTILLIN-RELATED"/>
    <property type="match status" value="1"/>
</dbReference>
<evidence type="ECO:0000256" key="6">
    <source>
        <dbReference type="SAM" id="Phobius"/>
    </source>
</evidence>
<dbReference type="GeneID" id="78512621"/>
<proteinExistence type="inferred from homology"/>
<dbReference type="GO" id="GO:0002020">
    <property type="term" value="F:protease binding"/>
    <property type="evidence" value="ECO:0007669"/>
    <property type="project" value="TreeGrafter"/>
</dbReference>